<dbReference type="HAMAP" id="MF_01471">
    <property type="entry name" value="Cas2"/>
    <property type="match status" value="1"/>
</dbReference>
<proteinExistence type="inferred from homology"/>
<keyword evidence="11" id="KW-1185">Reference proteome</keyword>
<keyword evidence="6 9" id="KW-0378">Hydrolase</keyword>
<evidence type="ECO:0000256" key="3">
    <source>
        <dbReference type="ARBA" id="ARBA00022722"/>
    </source>
</evidence>
<protein>
    <recommendedName>
        <fullName evidence="9">CRISPR-associated endoribonuclease Cas2</fullName>
        <ecNumber evidence="9">3.1.-.-</ecNumber>
    </recommendedName>
</protein>
<dbReference type="GO" id="GO:0004521">
    <property type="term" value="F:RNA endonuclease activity"/>
    <property type="evidence" value="ECO:0007669"/>
    <property type="project" value="InterPro"/>
</dbReference>
<feature type="binding site" evidence="9">
    <location>
        <position position="19"/>
    </location>
    <ligand>
        <name>Mg(2+)</name>
        <dbReference type="ChEBI" id="CHEBI:18420"/>
        <note>catalytic</note>
    </ligand>
</feature>
<organism evidence="10 11">
    <name type="scientific">Tenacibaculum gallaicum</name>
    <dbReference type="NCBI Taxonomy" id="561505"/>
    <lineage>
        <taxon>Bacteria</taxon>
        <taxon>Pseudomonadati</taxon>
        <taxon>Bacteroidota</taxon>
        <taxon>Flavobacteriia</taxon>
        <taxon>Flavobacteriales</taxon>
        <taxon>Flavobacteriaceae</taxon>
        <taxon>Tenacibaculum</taxon>
    </lineage>
</organism>
<dbReference type="Pfam" id="PF09827">
    <property type="entry name" value="CRISPR_Cas2"/>
    <property type="match status" value="1"/>
</dbReference>
<evidence type="ECO:0000313" key="10">
    <source>
        <dbReference type="EMBL" id="REH50620.1"/>
    </source>
</evidence>
<dbReference type="EC" id="3.1.-.-" evidence="9"/>
<evidence type="ECO:0000256" key="2">
    <source>
        <dbReference type="ARBA" id="ARBA00009959"/>
    </source>
</evidence>
<dbReference type="GO" id="GO:0016787">
    <property type="term" value="F:hydrolase activity"/>
    <property type="evidence" value="ECO:0007669"/>
    <property type="project" value="UniProtKB-KW"/>
</dbReference>
<comment type="similarity">
    <text evidence="2 9">Belongs to the CRISPR-associated endoribonuclease Cas2 protein family.</text>
</comment>
<accession>A0A3E0HWH1</accession>
<gene>
    <name evidence="9" type="primary">cas2</name>
    <name evidence="10" type="ORF">C7448_104232</name>
</gene>
<evidence type="ECO:0000256" key="4">
    <source>
        <dbReference type="ARBA" id="ARBA00022723"/>
    </source>
</evidence>
<dbReference type="GO" id="GO:0043571">
    <property type="term" value="P:maintenance of CRISPR repeat elements"/>
    <property type="evidence" value="ECO:0007669"/>
    <property type="project" value="UniProtKB-UniRule"/>
</dbReference>
<dbReference type="InterPro" id="IPR021127">
    <property type="entry name" value="CRISPR_associated_Cas2"/>
</dbReference>
<dbReference type="EMBL" id="QUNS01000004">
    <property type="protein sequence ID" value="REH50620.1"/>
    <property type="molecule type" value="Genomic_DNA"/>
</dbReference>
<evidence type="ECO:0000256" key="7">
    <source>
        <dbReference type="ARBA" id="ARBA00022842"/>
    </source>
</evidence>
<comment type="function">
    <text evidence="9">CRISPR (clustered regularly interspaced short palindromic repeat), is an adaptive immune system that provides protection against mobile genetic elements (viruses, transposable elements and conjugative plasmids). CRISPR clusters contain sequences complementary to antecedent mobile elements and target invading nucleic acids. CRISPR clusters are transcribed and processed into CRISPR RNA (crRNA). Functions as a ssRNA-specific endoribonuclease. Involved in the integration of spacer DNA into the CRISPR cassette.</text>
</comment>
<sequence>MSQQRYNAYRIMWILVLFDLPTETKTERKAANGFRKKLLNDGFTMFQFSIYIRHCASRENSKVHVKRVKSMLPKHGKVCMFEITDKQFEMMEIFHGRKEIPKPTPVQQLELF</sequence>
<dbReference type="GO" id="GO:0046872">
    <property type="term" value="F:metal ion binding"/>
    <property type="evidence" value="ECO:0007669"/>
    <property type="project" value="UniProtKB-UniRule"/>
</dbReference>
<evidence type="ECO:0000256" key="1">
    <source>
        <dbReference type="ARBA" id="ARBA00001946"/>
    </source>
</evidence>
<comment type="subunit">
    <text evidence="9">Homodimer, forms a heterotetramer with a Cas1 homodimer.</text>
</comment>
<evidence type="ECO:0000256" key="5">
    <source>
        <dbReference type="ARBA" id="ARBA00022759"/>
    </source>
</evidence>
<keyword evidence="8 9" id="KW-0051">Antiviral defense</keyword>
<dbReference type="Gene3D" id="3.30.70.240">
    <property type="match status" value="1"/>
</dbReference>
<comment type="caution">
    <text evidence="10">The sequence shown here is derived from an EMBL/GenBank/DDBJ whole genome shotgun (WGS) entry which is preliminary data.</text>
</comment>
<evidence type="ECO:0000256" key="8">
    <source>
        <dbReference type="ARBA" id="ARBA00023118"/>
    </source>
</evidence>
<dbReference type="NCBIfam" id="TIGR01573">
    <property type="entry name" value="cas2"/>
    <property type="match status" value="1"/>
</dbReference>
<keyword evidence="5 9" id="KW-0255">Endonuclease</keyword>
<evidence type="ECO:0000256" key="6">
    <source>
        <dbReference type="ARBA" id="ARBA00022801"/>
    </source>
</evidence>
<dbReference type="OrthoDB" id="9791737at2"/>
<dbReference type="AlphaFoldDB" id="A0A3E0HWH1"/>
<keyword evidence="4 9" id="KW-0479">Metal-binding</keyword>
<dbReference type="Proteomes" id="UP000256884">
    <property type="component" value="Unassembled WGS sequence"/>
</dbReference>
<keyword evidence="3 9" id="KW-0540">Nuclease</keyword>
<evidence type="ECO:0000313" key="11">
    <source>
        <dbReference type="Proteomes" id="UP000256884"/>
    </source>
</evidence>
<name>A0A3E0HWH1_9FLAO</name>
<dbReference type="RefSeq" id="WP_115901204.1">
    <property type="nucleotide sequence ID" value="NZ_QUNS01000004.1"/>
</dbReference>
<reference evidence="10 11" key="1">
    <citation type="submission" date="2018-08" db="EMBL/GenBank/DDBJ databases">
        <title>Genomic Encyclopedia of Type Strains, Phase IV (KMG-IV): sequencing the most valuable type-strain genomes for metagenomic binning, comparative biology and taxonomic classification.</title>
        <authorList>
            <person name="Goeker M."/>
        </authorList>
    </citation>
    <scope>NUCLEOTIDE SEQUENCE [LARGE SCALE GENOMIC DNA]</scope>
    <source>
        <strain evidence="10 11">DSM 18841</strain>
    </source>
</reference>
<dbReference type="GO" id="GO:0051607">
    <property type="term" value="P:defense response to virus"/>
    <property type="evidence" value="ECO:0007669"/>
    <property type="project" value="UniProtKB-UniRule"/>
</dbReference>
<evidence type="ECO:0000256" key="9">
    <source>
        <dbReference type="HAMAP-Rule" id="MF_01471"/>
    </source>
</evidence>
<comment type="cofactor">
    <cofactor evidence="1 9">
        <name>Mg(2+)</name>
        <dbReference type="ChEBI" id="CHEBI:18420"/>
    </cofactor>
</comment>
<dbReference type="SUPFAM" id="SSF143430">
    <property type="entry name" value="TTP0101/SSO1404-like"/>
    <property type="match status" value="1"/>
</dbReference>
<keyword evidence="7 9" id="KW-0460">Magnesium</keyword>
<dbReference type="InterPro" id="IPR019199">
    <property type="entry name" value="Virulence_VapD/CRISPR_Cas2"/>
</dbReference>